<evidence type="ECO:0000313" key="3">
    <source>
        <dbReference type="Proteomes" id="UP001297092"/>
    </source>
</evidence>
<proteinExistence type="predicted"/>
<dbReference type="InterPro" id="IPR021782">
    <property type="entry name" value="DUF3347"/>
</dbReference>
<feature type="domain" description="DUF3347" evidence="1">
    <location>
        <begin position="58"/>
        <end position="129"/>
    </location>
</feature>
<reference evidence="2 3" key="1">
    <citation type="submission" date="2021-05" db="EMBL/GenBank/DDBJ databases">
        <title>Aequorivita echinoideorum JCM 30378 genome.</title>
        <authorList>
            <person name="Zhang H."/>
            <person name="Li C."/>
        </authorList>
    </citation>
    <scope>NUCLEOTIDE SEQUENCE [LARGE SCALE GENOMIC DNA]</scope>
    <source>
        <strain evidence="2 3">JCM30378</strain>
    </source>
</reference>
<comment type="caution">
    <text evidence="2">The sequence shown here is derived from an EMBL/GenBank/DDBJ whole genome shotgun (WGS) entry which is preliminary data.</text>
</comment>
<accession>A0ABS5S2V9</accession>
<keyword evidence="3" id="KW-1185">Reference proteome</keyword>
<dbReference type="RefSeq" id="WP_214112190.1">
    <property type="nucleotide sequence ID" value="NZ_JAHCTB010000002.1"/>
</dbReference>
<name>A0ABS5S2V9_9FLAO</name>
<evidence type="ECO:0000259" key="1">
    <source>
        <dbReference type="Pfam" id="PF11827"/>
    </source>
</evidence>
<dbReference type="Pfam" id="PF11827">
    <property type="entry name" value="DUF3347"/>
    <property type="match status" value="1"/>
</dbReference>
<evidence type="ECO:0000313" key="2">
    <source>
        <dbReference type="EMBL" id="MBT0607308.1"/>
    </source>
</evidence>
<gene>
    <name evidence="2" type="ORF">KIV10_03855</name>
</gene>
<organism evidence="2 3">
    <name type="scientific">Aequorivita echinoideorum</name>
    <dbReference type="NCBI Taxonomy" id="1549647"/>
    <lineage>
        <taxon>Bacteria</taxon>
        <taxon>Pseudomonadati</taxon>
        <taxon>Bacteroidota</taxon>
        <taxon>Flavobacteriia</taxon>
        <taxon>Flavobacteriales</taxon>
        <taxon>Flavobacteriaceae</taxon>
        <taxon>Aequorivita</taxon>
    </lineage>
</organism>
<dbReference type="Proteomes" id="UP001297092">
    <property type="component" value="Unassembled WGS sequence"/>
</dbReference>
<protein>
    <submittedName>
        <fullName evidence="2">DUF3347 domain-containing protein</fullName>
    </submittedName>
</protein>
<sequence>MKKITLLFFACTLAFFNSCKENPKDSDPEVVTIENDGAEKHEIAKSNAKFKDEQVAQIFDQYLQVEGALVNTDETMAAKESSKLLEIITEVDDDPTTVRALETMANTDDVEIQRLNFVKLTVAMEDILADALESGAVYKQYCPMAFNNTGAYWLSSSKDILNPYFGDKMLKCGRVEAELN</sequence>
<dbReference type="EMBL" id="JAHCTB010000002">
    <property type="protein sequence ID" value="MBT0607308.1"/>
    <property type="molecule type" value="Genomic_DNA"/>
</dbReference>